<evidence type="ECO:0000313" key="2">
    <source>
        <dbReference type="Proteomes" id="UP000218899"/>
    </source>
</evidence>
<dbReference type="RefSeq" id="WP_096462341.1">
    <property type="nucleotide sequence ID" value="NZ_AP014936.1"/>
</dbReference>
<dbReference type="Proteomes" id="UP000218899">
    <property type="component" value="Chromosome"/>
</dbReference>
<dbReference type="AlphaFoldDB" id="A0A1C7AFC8"/>
<name>A0A1C7AFC8_9GAMM</name>
<sequence length="128" mass="14377">MSDRLRDLPAYHVVSDTIEAQRFNQVRLALRRVGNPLRFELGGLRGLDLSLEDEAWVCVDRTLNDMPVLAWLGFATAARAGLHLPVACELRYYHAHADMIRARVLALMDDVLDARLRAAEPAPDPSPF</sequence>
<proteinExistence type="predicted"/>
<evidence type="ECO:0000313" key="1">
    <source>
        <dbReference type="EMBL" id="BAU49998.1"/>
    </source>
</evidence>
<reference evidence="1 2" key="1">
    <citation type="submission" date="2015-08" db="EMBL/GenBank/DDBJ databases">
        <title>Complete genome sequence of Sulfurifustis variabilis.</title>
        <authorList>
            <person name="Miura A."/>
            <person name="Kojima H."/>
            <person name="Fukui M."/>
        </authorList>
    </citation>
    <scope>NUCLEOTIDE SEQUENCE [LARGE SCALE GENOMIC DNA]</scope>
    <source>
        <strain evidence="2">skN76</strain>
    </source>
</reference>
<gene>
    <name evidence="1" type="ORF">SVA_3462</name>
</gene>
<dbReference type="KEGG" id="sva:SVA_3462"/>
<protein>
    <submittedName>
        <fullName evidence="1">Uncharacterized protein</fullName>
    </submittedName>
</protein>
<accession>A0A1C7AFC8</accession>
<dbReference type="OrthoDB" id="8480203at2"/>
<dbReference type="EMBL" id="AP014936">
    <property type="protein sequence ID" value="BAU49998.1"/>
    <property type="molecule type" value="Genomic_DNA"/>
</dbReference>
<keyword evidence="2" id="KW-1185">Reference proteome</keyword>
<organism evidence="1 2">
    <name type="scientific">Sulfurifustis variabilis</name>
    <dbReference type="NCBI Taxonomy" id="1675686"/>
    <lineage>
        <taxon>Bacteria</taxon>
        <taxon>Pseudomonadati</taxon>
        <taxon>Pseudomonadota</taxon>
        <taxon>Gammaproteobacteria</taxon>
        <taxon>Acidiferrobacterales</taxon>
        <taxon>Acidiferrobacteraceae</taxon>
        <taxon>Sulfurifustis</taxon>
    </lineage>
</organism>